<sequence length="140" mass="16242">MSDERRKNNVMSIKLIAFLGKQFRLRRKQNALCELLELIVKNDPVDEELQFRELPYYRFLLLSKLGKGIIFVLDHLKSSLLFSSNLLFSSDEPFTCASSEITQEVPEIMGNCIIFQPLVDLPCDRMLYESLKCLFSTVQD</sequence>
<reference evidence="2" key="1">
    <citation type="journal article" date="2023" name="Nat. Plants">
        <title>Single-cell RNA sequencing provides a high-resolution roadmap for understanding the multicellular compartmentation of specialized metabolism.</title>
        <authorList>
            <person name="Sun S."/>
            <person name="Shen X."/>
            <person name="Li Y."/>
            <person name="Li Y."/>
            <person name="Wang S."/>
            <person name="Li R."/>
            <person name="Zhang H."/>
            <person name="Shen G."/>
            <person name="Guo B."/>
            <person name="Wei J."/>
            <person name="Xu J."/>
            <person name="St-Pierre B."/>
            <person name="Chen S."/>
            <person name="Sun C."/>
        </authorList>
    </citation>
    <scope>NUCLEOTIDE SEQUENCE [LARGE SCALE GENOMIC DNA]</scope>
</reference>
<accession>A0ACC0A626</accession>
<name>A0ACC0A626_CATRO</name>
<gene>
    <name evidence="1" type="ORF">M9H77_33047</name>
</gene>
<dbReference type="EMBL" id="CM044707">
    <property type="protein sequence ID" value="KAI5655860.1"/>
    <property type="molecule type" value="Genomic_DNA"/>
</dbReference>
<comment type="caution">
    <text evidence="1">The sequence shown here is derived from an EMBL/GenBank/DDBJ whole genome shotgun (WGS) entry which is preliminary data.</text>
</comment>
<proteinExistence type="predicted"/>
<dbReference type="Proteomes" id="UP001060085">
    <property type="component" value="Linkage Group LG07"/>
</dbReference>
<organism evidence="1 2">
    <name type="scientific">Catharanthus roseus</name>
    <name type="common">Madagascar periwinkle</name>
    <name type="synonym">Vinca rosea</name>
    <dbReference type="NCBI Taxonomy" id="4058"/>
    <lineage>
        <taxon>Eukaryota</taxon>
        <taxon>Viridiplantae</taxon>
        <taxon>Streptophyta</taxon>
        <taxon>Embryophyta</taxon>
        <taxon>Tracheophyta</taxon>
        <taxon>Spermatophyta</taxon>
        <taxon>Magnoliopsida</taxon>
        <taxon>eudicotyledons</taxon>
        <taxon>Gunneridae</taxon>
        <taxon>Pentapetalae</taxon>
        <taxon>asterids</taxon>
        <taxon>lamiids</taxon>
        <taxon>Gentianales</taxon>
        <taxon>Apocynaceae</taxon>
        <taxon>Rauvolfioideae</taxon>
        <taxon>Vinceae</taxon>
        <taxon>Catharanthinae</taxon>
        <taxon>Catharanthus</taxon>
    </lineage>
</organism>
<evidence type="ECO:0000313" key="1">
    <source>
        <dbReference type="EMBL" id="KAI5655860.1"/>
    </source>
</evidence>
<evidence type="ECO:0000313" key="2">
    <source>
        <dbReference type="Proteomes" id="UP001060085"/>
    </source>
</evidence>
<keyword evidence="2" id="KW-1185">Reference proteome</keyword>
<protein>
    <submittedName>
        <fullName evidence="1">Uncharacterized protein</fullName>
    </submittedName>
</protein>